<dbReference type="PANTHER" id="PTHR18034:SF4">
    <property type="entry name" value="NUCLEOLAR MIF4G DOMAIN-CONTAINING PROTEIN 1"/>
    <property type="match status" value="1"/>
</dbReference>
<dbReference type="PANTHER" id="PTHR18034">
    <property type="entry name" value="CELL CYCLE CONTROL PROTEIN CWF22-RELATED"/>
    <property type="match status" value="1"/>
</dbReference>
<dbReference type="EMBL" id="MLAK01001221">
    <property type="protein sequence ID" value="OHS95794.1"/>
    <property type="molecule type" value="Genomic_DNA"/>
</dbReference>
<evidence type="ECO:0000259" key="3">
    <source>
        <dbReference type="PROSITE" id="PS51366"/>
    </source>
</evidence>
<dbReference type="VEuPathDB" id="TrichDB:TRFO_38071"/>
<dbReference type="OrthoDB" id="10260961at2759"/>
<dbReference type="GO" id="GO:0042274">
    <property type="term" value="P:ribosomal small subunit biogenesis"/>
    <property type="evidence" value="ECO:0007669"/>
    <property type="project" value="TreeGrafter"/>
</dbReference>
<protein>
    <recommendedName>
        <fullName evidence="3">MI domain-containing protein</fullName>
    </recommendedName>
</protein>
<dbReference type="GO" id="GO:0005730">
    <property type="term" value="C:nucleolus"/>
    <property type="evidence" value="ECO:0007669"/>
    <property type="project" value="TreeGrafter"/>
</dbReference>
<dbReference type="RefSeq" id="XP_068348931.1">
    <property type="nucleotide sequence ID" value="XM_068511824.1"/>
</dbReference>
<comment type="caution">
    <text evidence="4">The sequence shown here is derived from an EMBL/GenBank/DDBJ whole genome shotgun (WGS) entry which is preliminary data.</text>
</comment>
<dbReference type="GeneID" id="94846528"/>
<dbReference type="InterPro" id="IPR003891">
    <property type="entry name" value="Initiation_fac_eIF4g_MI"/>
</dbReference>
<reference evidence="4" key="1">
    <citation type="submission" date="2016-10" db="EMBL/GenBank/DDBJ databases">
        <authorList>
            <person name="Benchimol M."/>
            <person name="Almeida L.G."/>
            <person name="Vasconcelos A.T."/>
            <person name="Perreira-Neves A."/>
            <person name="Rosa I.A."/>
            <person name="Tasca T."/>
            <person name="Bogo M.R."/>
            <person name="de Souza W."/>
        </authorList>
    </citation>
    <scope>NUCLEOTIDE SEQUENCE [LARGE SCALE GENOMIC DNA]</scope>
    <source>
        <strain evidence="4">K</strain>
    </source>
</reference>
<accession>A0A1J4J9C9</accession>
<dbReference type="GO" id="GO:0003723">
    <property type="term" value="F:RNA binding"/>
    <property type="evidence" value="ECO:0007669"/>
    <property type="project" value="TreeGrafter"/>
</dbReference>
<gene>
    <name evidence="4" type="ORF">TRFO_38071</name>
</gene>
<dbReference type="Proteomes" id="UP000179807">
    <property type="component" value="Unassembled WGS sequence"/>
</dbReference>
<evidence type="ECO:0000313" key="4">
    <source>
        <dbReference type="EMBL" id="OHS95794.1"/>
    </source>
</evidence>
<organism evidence="4 5">
    <name type="scientific">Tritrichomonas foetus</name>
    <dbReference type="NCBI Taxonomy" id="1144522"/>
    <lineage>
        <taxon>Eukaryota</taxon>
        <taxon>Metamonada</taxon>
        <taxon>Parabasalia</taxon>
        <taxon>Tritrichomonadida</taxon>
        <taxon>Tritrichomonadidae</taxon>
        <taxon>Tritrichomonas</taxon>
    </lineage>
</organism>
<sequence length="407" mass="46452">MPDFVTPESLEQDDEEIEYYARKLGINDDVDEWDDELRNAGFAKILDGITSAKRSKKKGQKVEMIKAVRTPEEESARKDFTGILNRIAPSNYNIMASRIREAYSTHPPEVSVAMFTRCITQRIFSDAPLPAIFIDVYSKALKEIPDAIQPAVDELQKKSDRINVKPFLKALGEETVNFYSSGNSNKGDTKVDEQVSQLATVARKLHMNTDVRRSVFYAITTAVDIPDAYSKIAKLCLSKTQKKDVPLVILECVKSEATYNPYYSALSKHFIEYEKGFAKNLRVSLRNTMKLMPSFTMPQIRNTAFYVVELIEGGSIDFNVLKGINMMQQPAQGTIFLNILFRELLLKDEAVGFSEQIEKIANMPNFRSDMKKFFEQRLKGFLEKNNKFPKEKMTLLKKSIEVLNRVQ</sequence>
<keyword evidence="2" id="KW-0539">Nucleus</keyword>
<dbReference type="Pfam" id="PF02847">
    <property type="entry name" value="MA3"/>
    <property type="match status" value="1"/>
</dbReference>
<comment type="subcellular location">
    <subcellularLocation>
        <location evidence="1">Nucleus</location>
    </subcellularLocation>
</comment>
<evidence type="ECO:0000256" key="2">
    <source>
        <dbReference type="ARBA" id="ARBA00023242"/>
    </source>
</evidence>
<dbReference type="PROSITE" id="PS51366">
    <property type="entry name" value="MI"/>
    <property type="match status" value="1"/>
</dbReference>
<evidence type="ECO:0000256" key="1">
    <source>
        <dbReference type="ARBA" id="ARBA00004123"/>
    </source>
</evidence>
<dbReference type="SMART" id="SM00544">
    <property type="entry name" value="MA3"/>
    <property type="match status" value="1"/>
</dbReference>
<dbReference type="AlphaFoldDB" id="A0A1J4J9C9"/>
<keyword evidence="5" id="KW-1185">Reference proteome</keyword>
<evidence type="ECO:0000313" key="5">
    <source>
        <dbReference type="Proteomes" id="UP000179807"/>
    </source>
</evidence>
<name>A0A1J4J9C9_9EUKA</name>
<proteinExistence type="predicted"/>
<dbReference type="InterPro" id="IPR050781">
    <property type="entry name" value="CWC22_splicing_factor"/>
</dbReference>
<feature type="domain" description="MI" evidence="3">
    <location>
        <begin position="210"/>
        <end position="326"/>
    </location>
</feature>